<name>A0ABQ4NR10_9RHOB</name>
<reference evidence="1 2" key="1">
    <citation type="submission" date="2021-05" db="EMBL/GenBank/DDBJ databases">
        <title>Bacteria Genome sequencing.</title>
        <authorList>
            <person name="Takabe Y."/>
            <person name="Nakajima Y."/>
            <person name="Suzuki S."/>
            <person name="Shiozaki T."/>
        </authorList>
    </citation>
    <scope>NUCLEOTIDE SEQUENCE [LARGE SCALE GENOMIC DNA]</scope>
    <source>
        <strain evidence="1 2">AI_62</strain>
    </source>
</reference>
<dbReference type="InterPro" id="IPR044999">
    <property type="entry name" value="CbbY-like"/>
</dbReference>
<dbReference type="Gene3D" id="1.10.150.240">
    <property type="entry name" value="Putative phosphatase, domain 2"/>
    <property type="match status" value="1"/>
</dbReference>
<dbReference type="Gene3D" id="3.40.50.1000">
    <property type="entry name" value="HAD superfamily/HAD-like"/>
    <property type="match status" value="1"/>
</dbReference>
<accession>A0ABQ4NR10</accession>
<comment type="caution">
    <text evidence="1">The sequence shown here is derived from an EMBL/GenBank/DDBJ whole genome shotgun (WGS) entry which is preliminary data.</text>
</comment>
<protein>
    <submittedName>
        <fullName evidence="1">Phosphatase</fullName>
    </submittedName>
</protein>
<dbReference type="RefSeq" id="WP_220750343.1">
    <property type="nucleotide sequence ID" value="NZ_BPFH01000008.1"/>
</dbReference>
<sequence length="247" mass="26088">MKAVLLGSLGALTDLTTLERHAFNNTFAEAGLDLFWSQDQYQAILKEHGRYGGPTVLVAQLGADIAQLADRLEHHFREAIDSAELSLRPGLEASLLDARRQRLRPAFVSGAERQTVLRVLAALFGSRASTVFDAVICADCGAPAKPAPDLYDVALDAIGTTADQAFAYETTADGIAAARSAGLFTFAVPGQVKIAEDLSSADATASTTLREDLATCVAWDLRHRPGGPALAGQLPKALAGRYVPAAQ</sequence>
<dbReference type="EMBL" id="BPFH01000008">
    <property type="protein sequence ID" value="GIT96848.1"/>
    <property type="molecule type" value="Genomic_DNA"/>
</dbReference>
<gene>
    <name evidence="1" type="ORF">JANAI62_34710</name>
</gene>
<evidence type="ECO:0000313" key="2">
    <source>
        <dbReference type="Proteomes" id="UP000786693"/>
    </source>
</evidence>
<dbReference type="Pfam" id="PF00702">
    <property type="entry name" value="Hydrolase"/>
    <property type="match status" value="1"/>
</dbReference>
<proteinExistence type="predicted"/>
<dbReference type="Proteomes" id="UP000786693">
    <property type="component" value="Unassembled WGS sequence"/>
</dbReference>
<keyword evidence="2" id="KW-1185">Reference proteome</keyword>
<dbReference type="PANTHER" id="PTHR42896">
    <property type="entry name" value="XYLULOSE-1,5-BISPHOSPHATE (XUBP) PHOSPHATASE"/>
    <property type="match status" value="1"/>
</dbReference>
<dbReference type="InterPro" id="IPR023198">
    <property type="entry name" value="PGP-like_dom2"/>
</dbReference>
<evidence type="ECO:0000313" key="1">
    <source>
        <dbReference type="EMBL" id="GIT96848.1"/>
    </source>
</evidence>
<organism evidence="1 2">
    <name type="scientific">Jannaschia pagri</name>
    <dbReference type="NCBI Taxonomy" id="2829797"/>
    <lineage>
        <taxon>Bacteria</taxon>
        <taxon>Pseudomonadati</taxon>
        <taxon>Pseudomonadota</taxon>
        <taxon>Alphaproteobacteria</taxon>
        <taxon>Rhodobacterales</taxon>
        <taxon>Roseobacteraceae</taxon>
        <taxon>Jannaschia</taxon>
    </lineage>
</organism>
<dbReference type="PANTHER" id="PTHR42896:SF2">
    <property type="entry name" value="CBBY-LIKE PROTEIN"/>
    <property type="match status" value="1"/>
</dbReference>
<dbReference type="SUPFAM" id="SSF56784">
    <property type="entry name" value="HAD-like"/>
    <property type="match status" value="1"/>
</dbReference>
<dbReference type="InterPro" id="IPR036412">
    <property type="entry name" value="HAD-like_sf"/>
</dbReference>
<dbReference type="InterPro" id="IPR023214">
    <property type="entry name" value="HAD_sf"/>
</dbReference>